<dbReference type="GO" id="GO:0046685">
    <property type="term" value="P:response to arsenic-containing substance"/>
    <property type="evidence" value="ECO:0007669"/>
    <property type="project" value="InterPro"/>
</dbReference>
<evidence type="ECO:0000313" key="1">
    <source>
        <dbReference type="EMBL" id="SDY17040.1"/>
    </source>
</evidence>
<organism evidence="1 2">
    <name type="scientific">Eubacterium barkeri</name>
    <name type="common">Clostridium barkeri</name>
    <dbReference type="NCBI Taxonomy" id="1528"/>
    <lineage>
        <taxon>Bacteria</taxon>
        <taxon>Bacillati</taxon>
        <taxon>Bacillota</taxon>
        <taxon>Clostridia</taxon>
        <taxon>Eubacteriales</taxon>
        <taxon>Eubacteriaceae</taxon>
        <taxon>Eubacterium</taxon>
    </lineage>
</organism>
<dbReference type="Gene3D" id="3.40.30.10">
    <property type="entry name" value="Glutaredoxin"/>
    <property type="match status" value="1"/>
</dbReference>
<proteinExistence type="predicted"/>
<accession>A0A1H3HNS2</accession>
<dbReference type="InterPro" id="IPR010712">
    <property type="entry name" value="Arsenical-R_ArsD"/>
</dbReference>
<dbReference type="RefSeq" id="WP_090246254.1">
    <property type="nucleotide sequence ID" value="NZ_FNOU01000018.1"/>
</dbReference>
<gene>
    <name evidence="1" type="ORF">SAMN04488579_11860</name>
</gene>
<dbReference type="GO" id="GO:0045892">
    <property type="term" value="P:negative regulation of DNA-templated transcription"/>
    <property type="evidence" value="ECO:0007669"/>
    <property type="project" value="InterPro"/>
</dbReference>
<sequence>MKLEIYEKPAVEVGSEDIRIQSILVGLENSGLTTERYDLFANPDEFESNVTLKALMDQEGLDALPAFFVDDGLLHWGNYPENGAFLKWFDRDCGGGCCHSEKNGCCKKCGGGKDA</sequence>
<dbReference type="GO" id="GO:0003677">
    <property type="term" value="F:DNA binding"/>
    <property type="evidence" value="ECO:0007669"/>
    <property type="project" value="InterPro"/>
</dbReference>
<reference evidence="2" key="1">
    <citation type="submission" date="2016-10" db="EMBL/GenBank/DDBJ databases">
        <authorList>
            <person name="Varghese N."/>
            <person name="Submissions S."/>
        </authorList>
    </citation>
    <scope>NUCLEOTIDE SEQUENCE [LARGE SCALE GENOMIC DNA]</scope>
    <source>
        <strain evidence="2">VPI 5359</strain>
    </source>
</reference>
<name>A0A1H3HNS2_EUBBA</name>
<dbReference type="OrthoDB" id="1778451at2"/>
<evidence type="ECO:0000313" key="2">
    <source>
        <dbReference type="Proteomes" id="UP000199652"/>
    </source>
</evidence>
<dbReference type="Proteomes" id="UP000199652">
    <property type="component" value="Unassembled WGS sequence"/>
</dbReference>
<dbReference type="AlphaFoldDB" id="A0A1H3HNS2"/>
<keyword evidence="2" id="KW-1185">Reference proteome</keyword>
<dbReference type="STRING" id="1528.SAMN04488579_11860"/>
<dbReference type="Pfam" id="PF06953">
    <property type="entry name" value="ArsD"/>
    <property type="match status" value="1"/>
</dbReference>
<dbReference type="EMBL" id="FNOU01000018">
    <property type="protein sequence ID" value="SDY17040.1"/>
    <property type="molecule type" value="Genomic_DNA"/>
</dbReference>
<protein>
    <submittedName>
        <fullName evidence="1">Arsenical resistance operon trans-acting repressor ArsD</fullName>
    </submittedName>
</protein>